<accession>A0A2W2BJI6</accession>
<dbReference type="EMBL" id="QKTW01000011">
    <property type="protein sequence ID" value="PZF73606.1"/>
    <property type="molecule type" value="Genomic_DNA"/>
</dbReference>
<proteinExistence type="predicted"/>
<sequence length="295" mass="32848">MLAFHTFAQYGPMGQTTVFDLGRQNERTRQRALLAYKKAKSEGQNLCKWWKDEASLGISMSGPVTYSQRSQYTAIPNINEPSHDTTIMGAAKGLLSLHLNGNSNHLISRLGMNSILSLSVGIQVDMLHYQIQTFDNSTLNVVTQQPLYWQIGVPITLDYKWGCDVDFQPESRTCFAVGAGAMPMLGLSDYNFADLGQCFKVAPLVYASFGVYLMGCWKIRVSYMPGKFTIAKDYKSTVAATTTTLNMQGDHVFTIGIGHMQHSRDWKDGGGWRGSGGRGGRTRYHKHTGGMRRMF</sequence>
<name>A0A2W2BJI6_9BACT</name>
<gene>
    <name evidence="1" type="ORF">DN068_07745</name>
</gene>
<evidence type="ECO:0000313" key="2">
    <source>
        <dbReference type="Proteomes" id="UP000248745"/>
    </source>
</evidence>
<dbReference type="AlphaFoldDB" id="A0A2W2BJI6"/>
<reference evidence="1 2" key="1">
    <citation type="submission" date="2018-06" db="EMBL/GenBank/DDBJ databases">
        <title>Mucibacter soli gen. nov., sp. nov., a new member of the family Chitinophagaceae producing mucin.</title>
        <authorList>
            <person name="Kim M.-K."/>
            <person name="Park S."/>
            <person name="Kim T.-S."/>
            <person name="Joung Y."/>
            <person name="Han J.-H."/>
            <person name="Kim S.B."/>
        </authorList>
    </citation>
    <scope>NUCLEOTIDE SEQUENCE [LARGE SCALE GENOMIC DNA]</scope>
    <source>
        <strain evidence="1 2">R1-15</strain>
    </source>
</reference>
<evidence type="ECO:0000313" key="1">
    <source>
        <dbReference type="EMBL" id="PZF73606.1"/>
    </source>
</evidence>
<comment type="caution">
    <text evidence="1">The sequence shown here is derived from an EMBL/GenBank/DDBJ whole genome shotgun (WGS) entry which is preliminary data.</text>
</comment>
<dbReference type="Proteomes" id="UP000248745">
    <property type="component" value="Unassembled WGS sequence"/>
</dbReference>
<organism evidence="1 2">
    <name type="scientific">Taibaiella soli</name>
    <dbReference type="NCBI Taxonomy" id="1649169"/>
    <lineage>
        <taxon>Bacteria</taxon>
        <taxon>Pseudomonadati</taxon>
        <taxon>Bacteroidota</taxon>
        <taxon>Chitinophagia</taxon>
        <taxon>Chitinophagales</taxon>
        <taxon>Chitinophagaceae</taxon>
        <taxon>Taibaiella</taxon>
    </lineage>
</organism>
<protein>
    <submittedName>
        <fullName evidence="1">Uncharacterized protein</fullName>
    </submittedName>
</protein>
<keyword evidence="2" id="KW-1185">Reference proteome</keyword>